<proteinExistence type="predicted"/>
<dbReference type="PANTHER" id="PTHR34853">
    <property type="match status" value="1"/>
</dbReference>
<keyword evidence="1" id="KW-0378">Hydrolase</keyword>
<keyword evidence="4" id="KW-1185">Reference proteome</keyword>
<comment type="caution">
    <text evidence="3">The sequence shown here is derived from an EMBL/GenBank/DDBJ whole genome shotgun (WGS) entry which is preliminary data.</text>
</comment>
<dbReference type="GO" id="GO:0004806">
    <property type="term" value="F:triacylglycerol lipase activity"/>
    <property type="evidence" value="ECO:0007669"/>
    <property type="project" value="InterPro"/>
</dbReference>
<dbReference type="InterPro" id="IPR005152">
    <property type="entry name" value="Lipase_secreted"/>
</dbReference>
<accession>A0A2S4L326</accession>
<dbReference type="PANTHER" id="PTHR34853:SF5">
    <property type="entry name" value="LIP-DOMAIN-CONTAINING PROTEIN-RELATED"/>
    <property type="match status" value="1"/>
</dbReference>
<name>A0A2S4L326_9HYPO</name>
<dbReference type="Pfam" id="PF03583">
    <property type="entry name" value="LIP"/>
    <property type="match status" value="1"/>
</dbReference>
<dbReference type="GO" id="GO:0016042">
    <property type="term" value="P:lipid catabolic process"/>
    <property type="evidence" value="ECO:0007669"/>
    <property type="project" value="InterPro"/>
</dbReference>
<gene>
    <name evidence="3" type="ORF">TPAR_02977</name>
</gene>
<dbReference type="STRING" id="94208.A0A2S4L326"/>
<evidence type="ECO:0000313" key="4">
    <source>
        <dbReference type="Proteomes" id="UP000237481"/>
    </source>
</evidence>
<dbReference type="Gene3D" id="3.40.50.1820">
    <property type="entry name" value="alpha/beta hydrolase"/>
    <property type="match status" value="1"/>
</dbReference>
<dbReference type="InterPro" id="IPR029058">
    <property type="entry name" value="AB_hydrolase_fold"/>
</dbReference>
<dbReference type="Proteomes" id="UP000237481">
    <property type="component" value="Unassembled WGS sequence"/>
</dbReference>
<feature type="chain" id="PRO_5015609043" evidence="2">
    <location>
        <begin position="24"/>
        <end position="455"/>
    </location>
</feature>
<evidence type="ECO:0000313" key="3">
    <source>
        <dbReference type="EMBL" id="POR36843.1"/>
    </source>
</evidence>
<protein>
    <submittedName>
        <fullName evidence="3">Secretory lipase family protein</fullName>
    </submittedName>
</protein>
<dbReference type="OrthoDB" id="2373480at2759"/>
<dbReference type="Gene3D" id="1.10.260.130">
    <property type="match status" value="1"/>
</dbReference>
<keyword evidence="2" id="KW-0732">Signal</keyword>
<organism evidence="3 4">
    <name type="scientific">Tolypocladium paradoxum</name>
    <dbReference type="NCBI Taxonomy" id="94208"/>
    <lineage>
        <taxon>Eukaryota</taxon>
        <taxon>Fungi</taxon>
        <taxon>Dikarya</taxon>
        <taxon>Ascomycota</taxon>
        <taxon>Pezizomycotina</taxon>
        <taxon>Sordariomycetes</taxon>
        <taxon>Hypocreomycetidae</taxon>
        <taxon>Hypocreales</taxon>
        <taxon>Ophiocordycipitaceae</taxon>
        <taxon>Tolypocladium</taxon>
    </lineage>
</organism>
<sequence length="455" mass="48776">MARFALLWAALGLWAAALTGSFGSGLQSRSGSGPPSKDPFYDVPSGIDKLKPGSILKHRKPPSPLAAFGEKIDNLVKESHQILYRTTDTLGNATATVLTLLVPPNADYGKILSFQAAEDAASIDCAPSFGYQLESTKYPLLNSATMQLQLLLAEAALDKGWVVISADSEGPKGAYPADKLAAYATLDGIRAAVNSAPFTGIKKNPRLSLWGYSGGGSVTLLATELQPAYAPELKIAGAALGGVAAGMSNLSDTIYQTNKGPVAGFIPITLLGLAAQYPELGNLIDKHLKPQYRDTFYKPLIQCLEANKATFMFGDIAGMFDDPDFIYTNPTLAKIANDMGQSNGVPKVPLFWYHYVQDQLIPIKNADTTVEKYCAEGVTIEYQRETARNLTHATYGLVGAPDALRWLQGVMNGQEPKPGCSNGTVATPEIDPTFLKILPKKMADLIITYLAERPL</sequence>
<dbReference type="EMBL" id="PKSG01000296">
    <property type="protein sequence ID" value="POR36843.1"/>
    <property type="molecule type" value="Genomic_DNA"/>
</dbReference>
<reference evidence="3 4" key="1">
    <citation type="submission" date="2018-01" db="EMBL/GenBank/DDBJ databases">
        <title>Harnessing the power of phylogenomics to disentangle the directionality and signatures of interkingdom host jumping in the parasitic fungal genus Tolypocladium.</title>
        <authorList>
            <person name="Quandt C.A."/>
            <person name="Patterson W."/>
            <person name="Spatafora J.W."/>
        </authorList>
    </citation>
    <scope>NUCLEOTIDE SEQUENCE [LARGE SCALE GENOMIC DNA]</scope>
    <source>
        <strain evidence="3 4">NRBC 100945</strain>
    </source>
</reference>
<dbReference type="AlphaFoldDB" id="A0A2S4L326"/>
<dbReference type="SUPFAM" id="SSF53474">
    <property type="entry name" value="alpha/beta-Hydrolases"/>
    <property type="match status" value="1"/>
</dbReference>
<evidence type="ECO:0000256" key="1">
    <source>
        <dbReference type="ARBA" id="ARBA00022801"/>
    </source>
</evidence>
<feature type="signal peptide" evidence="2">
    <location>
        <begin position="1"/>
        <end position="23"/>
    </location>
</feature>
<evidence type="ECO:0000256" key="2">
    <source>
        <dbReference type="SAM" id="SignalP"/>
    </source>
</evidence>